<evidence type="ECO:0000259" key="8">
    <source>
        <dbReference type="Pfam" id="PF01643"/>
    </source>
</evidence>
<proteinExistence type="inferred from homology"/>
<keyword evidence="4" id="KW-0276">Fatty acid metabolism</keyword>
<dbReference type="EMBL" id="DVJO01000178">
    <property type="protein sequence ID" value="HIS83576.1"/>
    <property type="molecule type" value="Genomic_DNA"/>
</dbReference>
<keyword evidence="3" id="KW-0378">Hydrolase</keyword>
<evidence type="ECO:0000256" key="2">
    <source>
        <dbReference type="ARBA" id="ARBA00022516"/>
    </source>
</evidence>
<accession>A0A9D1FY32</accession>
<dbReference type="CDD" id="cd00586">
    <property type="entry name" value="4HBT"/>
    <property type="match status" value="1"/>
</dbReference>
<gene>
    <name evidence="10" type="ORF">IAD41_08250</name>
</gene>
<evidence type="ECO:0008006" key="12">
    <source>
        <dbReference type="Google" id="ProtNLM"/>
    </source>
</evidence>
<reference evidence="10" key="1">
    <citation type="submission" date="2020-10" db="EMBL/GenBank/DDBJ databases">
        <authorList>
            <person name="Gilroy R."/>
        </authorList>
    </citation>
    <scope>NUCLEOTIDE SEQUENCE</scope>
    <source>
        <strain evidence="10">CHK152-2994</strain>
    </source>
</reference>
<evidence type="ECO:0000256" key="7">
    <source>
        <dbReference type="ARBA" id="ARBA00023160"/>
    </source>
</evidence>
<evidence type="ECO:0000256" key="3">
    <source>
        <dbReference type="ARBA" id="ARBA00022801"/>
    </source>
</evidence>
<dbReference type="Proteomes" id="UP000824139">
    <property type="component" value="Unassembled WGS sequence"/>
</dbReference>
<evidence type="ECO:0000259" key="9">
    <source>
        <dbReference type="Pfam" id="PF20791"/>
    </source>
</evidence>
<evidence type="ECO:0000313" key="10">
    <source>
        <dbReference type="EMBL" id="HIS83576.1"/>
    </source>
</evidence>
<comment type="caution">
    <text evidence="10">The sequence shown here is derived from an EMBL/GenBank/DDBJ whole genome shotgun (WGS) entry which is preliminary data.</text>
</comment>
<dbReference type="GO" id="GO:0016297">
    <property type="term" value="F:fatty acyl-[ACP] hydrolase activity"/>
    <property type="evidence" value="ECO:0007669"/>
    <property type="project" value="InterPro"/>
</dbReference>
<keyword evidence="2" id="KW-0444">Lipid biosynthesis</keyword>
<reference evidence="10" key="2">
    <citation type="journal article" date="2021" name="PeerJ">
        <title>Extensive microbial diversity within the chicken gut microbiome revealed by metagenomics and culture.</title>
        <authorList>
            <person name="Gilroy R."/>
            <person name="Ravi A."/>
            <person name="Getino M."/>
            <person name="Pursley I."/>
            <person name="Horton D.L."/>
            <person name="Alikhan N.F."/>
            <person name="Baker D."/>
            <person name="Gharbi K."/>
            <person name="Hall N."/>
            <person name="Watson M."/>
            <person name="Adriaenssens E.M."/>
            <person name="Foster-Nyarko E."/>
            <person name="Jarju S."/>
            <person name="Secka A."/>
            <person name="Antonio M."/>
            <person name="Oren A."/>
            <person name="Chaudhuri R.R."/>
            <person name="La Ragione R."/>
            <person name="Hildebrand F."/>
            <person name="Pallen M.J."/>
        </authorList>
    </citation>
    <scope>NUCLEOTIDE SEQUENCE</scope>
    <source>
        <strain evidence="10">CHK152-2994</strain>
    </source>
</reference>
<dbReference type="InterPro" id="IPR002864">
    <property type="entry name" value="Acyl-ACP_thioesterase_NHD"/>
</dbReference>
<organism evidence="10 11">
    <name type="scientific">Candidatus Scatenecus faecavium</name>
    <dbReference type="NCBI Taxonomy" id="2840915"/>
    <lineage>
        <taxon>Bacteria</taxon>
        <taxon>Candidatus Scatenecus</taxon>
    </lineage>
</organism>
<dbReference type="PANTHER" id="PTHR31727:SF6">
    <property type="entry name" value="OLEOYL-ACYL CARRIER PROTEIN THIOESTERASE 1, CHLOROPLASTIC"/>
    <property type="match status" value="1"/>
</dbReference>
<comment type="similarity">
    <text evidence="1">Belongs to the acyl-ACP thioesterase family.</text>
</comment>
<dbReference type="GO" id="GO:0000036">
    <property type="term" value="F:acyl carrier activity"/>
    <property type="evidence" value="ECO:0007669"/>
    <property type="project" value="TreeGrafter"/>
</dbReference>
<dbReference type="AlphaFoldDB" id="A0A9D1FY32"/>
<dbReference type="InterPro" id="IPR045023">
    <property type="entry name" value="FATA/B"/>
</dbReference>
<dbReference type="InterPro" id="IPR049427">
    <property type="entry name" value="Acyl-ACP_TE_C"/>
</dbReference>
<evidence type="ECO:0000256" key="5">
    <source>
        <dbReference type="ARBA" id="ARBA00022946"/>
    </source>
</evidence>
<feature type="domain" description="Acyl-ACP thioesterase N-terminal hotdog" evidence="8">
    <location>
        <begin position="2"/>
        <end position="119"/>
    </location>
</feature>
<dbReference type="Gene3D" id="3.10.129.10">
    <property type="entry name" value="Hotdog Thioesterase"/>
    <property type="match status" value="1"/>
</dbReference>
<evidence type="ECO:0000256" key="4">
    <source>
        <dbReference type="ARBA" id="ARBA00022832"/>
    </source>
</evidence>
<keyword evidence="5" id="KW-0809">Transit peptide</keyword>
<keyword evidence="7" id="KW-0275">Fatty acid biosynthesis</keyword>
<dbReference type="Pfam" id="PF01643">
    <property type="entry name" value="Acyl-ACP_TE"/>
    <property type="match status" value="1"/>
</dbReference>
<dbReference type="PANTHER" id="PTHR31727">
    <property type="entry name" value="OLEOYL-ACYL CARRIER PROTEIN THIOESTERASE 1, CHLOROPLASTIC"/>
    <property type="match status" value="1"/>
</dbReference>
<evidence type="ECO:0000256" key="6">
    <source>
        <dbReference type="ARBA" id="ARBA00023098"/>
    </source>
</evidence>
<keyword evidence="6" id="KW-0443">Lipid metabolism</keyword>
<feature type="domain" description="Acyl-ACP thioesterase-like C-terminal" evidence="9">
    <location>
        <begin position="149"/>
        <end position="242"/>
    </location>
</feature>
<evidence type="ECO:0000313" key="11">
    <source>
        <dbReference type="Proteomes" id="UP000824139"/>
    </source>
</evidence>
<dbReference type="InterPro" id="IPR029069">
    <property type="entry name" value="HotDog_dom_sf"/>
</dbReference>
<dbReference type="SUPFAM" id="SSF54637">
    <property type="entry name" value="Thioesterase/thiol ester dehydrase-isomerase"/>
    <property type="match status" value="2"/>
</dbReference>
<protein>
    <recommendedName>
        <fullName evidence="12">Acyl-ACP thioesterase</fullName>
    </recommendedName>
</protein>
<evidence type="ECO:0000256" key="1">
    <source>
        <dbReference type="ARBA" id="ARBA00006500"/>
    </source>
</evidence>
<dbReference type="Pfam" id="PF20791">
    <property type="entry name" value="Acyl-ACP_TE_C"/>
    <property type="match status" value="1"/>
</dbReference>
<sequence>MFEEEIKVKYSEMDFKLGLKPSALLNFLQDLASENAENLGFGYSYITPKNLAWFLLKYRMEFDKYPEGEHKLLLKTRPRGYQKLFAYRDFEIHNSESRLAKIASVWSLVDIQTGKIVPVGSALEGNANMPLYEKQAEDLVFAKIQHPSEINIEKLFEIRYDDIDVNKHANNCNYIIWAFEPLGFDFRSSHYLKALDIVFKKEIKYGSKILSQIEFESDTRTLHVLKNAETGDDLCLINAEWN</sequence>
<name>A0A9D1FY32_9BACT</name>